<dbReference type="AlphaFoldDB" id="A0A1H6IXK2"/>
<dbReference type="SUPFAM" id="SSF54285">
    <property type="entry name" value="MoaD/ThiS"/>
    <property type="match status" value="1"/>
</dbReference>
<reference evidence="1 2" key="1">
    <citation type="submission" date="2016-10" db="EMBL/GenBank/DDBJ databases">
        <authorList>
            <person name="de Groot N.N."/>
        </authorList>
    </citation>
    <scope>NUCLEOTIDE SEQUENCE [LARGE SCALE GENOMIC DNA]</scope>
    <source>
        <strain evidence="1 2">YAD2003</strain>
    </source>
</reference>
<dbReference type="InterPro" id="IPR010035">
    <property type="entry name" value="Thi_S"/>
</dbReference>
<dbReference type="Proteomes" id="UP000183190">
    <property type="component" value="Unassembled WGS sequence"/>
</dbReference>
<dbReference type="NCBIfam" id="TIGR01683">
    <property type="entry name" value="thiS"/>
    <property type="match status" value="1"/>
</dbReference>
<dbReference type="Gene3D" id="3.10.20.30">
    <property type="match status" value="1"/>
</dbReference>
<dbReference type="RefSeq" id="WP_175460900.1">
    <property type="nucleotide sequence ID" value="NZ_FNWV01000003.1"/>
</dbReference>
<dbReference type="EMBL" id="FNWV01000003">
    <property type="protein sequence ID" value="SEH52952.1"/>
    <property type="molecule type" value="Genomic_DNA"/>
</dbReference>
<evidence type="ECO:0000313" key="1">
    <source>
        <dbReference type="EMBL" id="SEH52952.1"/>
    </source>
</evidence>
<protein>
    <submittedName>
        <fullName evidence="1">Sulfur carrier protein</fullName>
    </submittedName>
</protein>
<dbReference type="CDD" id="cd00565">
    <property type="entry name" value="Ubl_ThiS"/>
    <property type="match status" value="1"/>
</dbReference>
<sequence length="68" mass="7455">MKITVAGVKKEVADGLTVAQLVIDEKVETAEYVTVTINDDFVDHGQFEETVLKDGDTVEFLYFMGGGQ</sequence>
<dbReference type="Pfam" id="PF02597">
    <property type="entry name" value="ThiS"/>
    <property type="match status" value="1"/>
</dbReference>
<proteinExistence type="predicted"/>
<dbReference type="InterPro" id="IPR012675">
    <property type="entry name" value="Beta-grasp_dom_sf"/>
</dbReference>
<evidence type="ECO:0000313" key="2">
    <source>
        <dbReference type="Proteomes" id="UP000183190"/>
    </source>
</evidence>
<name>A0A1H6IXK2_RUMFL</name>
<organism evidence="1 2">
    <name type="scientific">Ruminococcus flavefaciens</name>
    <dbReference type="NCBI Taxonomy" id="1265"/>
    <lineage>
        <taxon>Bacteria</taxon>
        <taxon>Bacillati</taxon>
        <taxon>Bacillota</taxon>
        <taxon>Clostridia</taxon>
        <taxon>Eubacteriales</taxon>
        <taxon>Oscillospiraceae</taxon>
        <taxon>Ruminococcus</taxon>
    </lineage>
</organism>
<accession>A0A1H6IXK2</accession>
<dbReference type="InterPro" id="IPR016155">
    <property type="entry name" value="Mopterin_synth/thiamin_S_b"/>
</dbReference>
<gene>
    <name evidence="1" type="ORF">SAMN02910265_01296</name>
</gene>
<dbReference type="InterPro" id="IPR003749">
    <property type="entry name" value="ThiS/MoaD-like"/>
</dbReference>